<organism evidence="1 2">
    <name type="scientific">Cinara cedri</name>
    <dbReference type="NCBI Taxonomy" id="506608"/>
    <lineage>
        <taxon>Eukaryota</taxon>
        <taxon>Metazoa</taxon>
        <taxon>Ecdysozoa</taxon>
        <taxon>Arthropoda</taxon>
        <taxon>Hexapoda</taxon>
        <taxon>Insecta</taxon>
        <taxon>Pterygota</taxon>
        <taxon>Neoptera</taxon>
        <taxon>Paraneoptera</taxon>
        <taxon>Hemiptera</taxon>
        <taxon>Sternorrhyncha</taxon>
        <taxon>Aphidomorpha</taxon>
        <taxon>Aphidoidea</taxon>
        <taxon>Aphididae</taxon>
        <taxon>Lachninae</taxon>
        <taxon>Cinara</taxon>
    </lineage>
</organism>
<gene>
    <name evidence="1" type="ORF">CINCED_3A018935</name>
</gene>
<sequence length="134" mass="15099">MATDSITGIFLKINTFEDCLNLQDDLNNFSVWVDTLDLSLSINKCRSMTFTRSRSPTTYSYTLNGSNLIPVDSSICDLGYTFTSSLRPRAHIDKITCKALKYDQFSNMALLFEIHKRLIPVYNSNGCSVNSFAT</sequence>
<proteinExistence type="predicted"/>
<reference evidence="1 2" key="1">
    <citation type="submission" date="2019-08" db="EMBL/GenBank/DDBJ databases">
        <authorList>
            <person name="Alioto T."/>
            <person name="Alioto T."/>
            <person name="Gomez Garrido J."/>
        </authorList>
    </citation>
    <scope>NUCLEOTIDE SEQUENCE [LARGE SCALE GENOMIC DNA]</scope>
</reference>
<dbReference type="OrthoDB" id="6629238at2759"/>
<dbReference type="Proteomes" id="UP000325440">
    <property type="component" value="Unassembled WGS sequence"/>
</dbReference>
<evidence type="ECO:0000313" key="2">
    <source>
        <dbReference type="Proteomes" id="UP000325440"/>
    </source>
</evidence>
<dbReference type="EMBL" id="CABPRJ010002367">
    <property type="protein sequence ID" value="VVC43131.1"/>
    <property type="molecule type" value="Genomic_DNA"/>
</dbReference>
<keyword evidence="2" id="KW-1185">Reference proteome</keyword>
<accession>A0A5E4NHD4</accession>
<dbReference type="AlphaFoldDB" id="A0A5E4NHD4"/>
<name>A0A5E4NHD4_9HEMI</name>
<evidence type="ECO:0000313" key="1">
    <source>
        <dbReference type="EMBL" id="VVC43131.1"/>
    </source>
</evidence>
<protein>
    <submittedName>
        <fullName evidence="1">Uncharacterized protein</fullName>
    </submittedName>
</protein>